<evidence type="ECO:0000256" key="2">
    <source>
        <dbReference type="ARBA" id="ARBA00009130"/>
    </source>
</evidence>
<dbReference type="PANTHER" id="PTHR43429">
    <property type="entry name" value="PYRIDINE NUCLEOTIDE-DISULFIDE OXIDOREDUCTASE DOMAIN-CONTAINING"/>
    <property type="match status" value="1"/>
</dbReference>
<dbReference type="NCBIfam" id="NF010037">
    <property type="entry name" value="PRK13512.1"/>
    <property type="match status" value="1"/>
</dbReference>
<evidence type="ECO:0000313" key="9">
    <source>
        <dbReference type="Proteomes" id="UP001199296"/>
    </source>
</evidence>
<feature type="domain" description="Rhodanese" evidence="7">
    <location>
        <begin position="466"/>
        <end position="554"/>
    </location>
</feature>
<keyword evidence="6" id="KW-0676">Redox-active center</keyword>
<dbReference type="PROSITE" id="PS50206">
    <property type="entry name" value="RHODANESE_3"/>
    <property type="match status" value="1"/>
</dbReference>
<dbReference type="InterPro" id="IPR050260">
    <property type="entry name" value="FAD-bd_OxRdtase"/>
</dbReference>
<dbReference type="CDD" id="cd01524">
    <property type="entry name" value="RHOD_Pyr_redox"/>
    <property type="match status" value="1"/>
</dbReference>
<dbReference type="PANTHER" id="PTHR43429:SF1">
    <property type="entry name" value="NAD(P)H SULFUR OXIDOREDUCTASE (COA-DEPENDENT)"/>
    <property type="match status" value="1"/>
</dbReference>
<dbReference type="InterPro" id="IPR001763">
    <property type="entry name" value="Rhodanese-like_dom"/>
</dbReference>
<dbReference type="PRINTS" id="PR00411">
    <property type="entry name" value="PNDRDTASEI"/>
</dbReference>
<dbReference type="Pfam" id="PF07992">
    <property type="entry name" value="Pyr_redox_2"/>
    <property type="match status" value="1"/>
</dbReference>
<keyword evidence="3" id="KW-0285">Flavoprotein</keyword>
<name>A0AAW4WZK0_9FIRM</name>
<sequence length="587" mass="65047">MAKKVVIVGGVAGGASTAARLRRVSEAAEIIMLEKGEHISFANCGLPYHIGEVIENREELLVQTPEAMQARFNIDVRIKHQAVEIDRETKNIKIKNLENGELYTESYDKLVLSSGADPIRPPLPGLDIEEVYTLRNIRDMDLIKNYLDNNRVEHAVVVGGGFIGLEMLENLHHRGLDVSLVELSDQVMRTLDKEMVSMVHNHMRTKGVDLNLSDGIAAVEKENDKKFVVLESGKRIETDLVILSIGVKPKTELAEKAGLEIGVTGGIKVNQYLETSDADIYAIGDAIEVKDFVSKEPSRIPLAGPANKQGRIAANNIMGKKEKYKGTQGTSIAKIFDIVPASTGAAEKDLKAKDFSYQVVHITANNHAGYYPGSQPMMLKLIYQKDEGRILGAQIVGFAGVDKRIDVLSTAIRHEMNIFDLQELELAYSPPFGSAKDPVNMLGFAAGNIYNGLVEPAFWQELAELDPEESILLDIREEIELELGQIDNSLHIPLNSLRDNLDKLDKNKEYITYCAVGLRGYIAARILMQNGFDKVRNLSGGYKLYKAVLDDKNEVIEKEKEAELQSLLTPEDAEMIANLIIENIKNK</sequence>
<dbReference type="Gene3D" id="3.40.250.10">
    <property type="entry name" value="Rhodanese-like domain"/>
    <property type="match status" value="1"/>
</dbReference>
<evidence type="ECO:0000259" key="7">
    <source>
        <dbReference type="PROSITE" id="PS50206"/>
    </source>
</evidence>
<dbReference type="InterPro" id="IPR036188">
    <property type="entry name" value="FAD/NAD-bd_sf"/>
</dbReference>
<dbReference type="SUPFAM" id="SSF51905">
    <property type="entry name" value="FAD/NAD(P)-binding domain"/>
    <property type="match status" value="2"/>
</dbReference>
<keyword evidence="4" id="KW-0274">FAD</keyword>
<dbReference type="GO" id="GO:0050451">
    <property type="term" value="F:CoA-disulfide reductase (NADPH) activity"/>
    <property type="evidence" value="ECO:0007669"/>
    <property type="project" value="UniProtKB-EC"/>
</dbReference>
<dbReference type="InterPro" id="IPR016156">
    <property type="entry name" value="FAD/NAD-linked_Rdtase_dimer_sf"/>
</dbReference>
<dbReference type="Pfam" id="PF00581">
    <property type="entry name" value="Rhodanese"/>
    <property type="match status" value="1"/>
</dbReference>
<dbReference type="Gene3D" id="3.50.50.60">
    <property type="entry name" value="FAD/NAD(P)-binding domain"/>
    <property type="match status" value="2"/>
</dbReference>
<dbReference type="EC" id="1.8.1.14" evidence="8"/>
<dbReference type="InterPro" id="IPR004099">
    <property type="entry name" value="Pyr_nucl-diS_OxRdtase_dimer"/>
</dbReference>
<dbReference type="SUPFAM" id="SSF52821">
    <property type="entry name" value="Rhodanese/Cell cycle control phosphatase"/>
    <property type="match status" value="1"/>
</dbReference>
<dbReference type="PRINTS" id="PR00368">
    <property type="entry name" value="FADPNR"/>
</dbReference>
<dbReference type="SMART" id="SM00450">
    <property type="entry name" value="RHOD"/>
    <property type="match status" value="1"/>
</dbReference>
<evidence type="ECO:0000313" key="8">
    <source>
        <dbReference type="EMBL" id="MCC3144990.1"/>
    </source>
</evidence>
<keyword evidence="5 8" id="KW-0560">Oxidoreductase</keyword>
<comment type="similarity">
    <text evidence="2">Belongs to the class-III pyridine nucleotide-disulfide oxidoreductase family.</text>
</comment>
<accession>A0AAW4WZK0</accession>
<comment type="caution">
    <text evidence="8">The sequence shown here is derived from an EMBL/GenBank/DDBJ whole genome shotgun (WGS) entry which is preliminary data.</text>
</comment>
<dbReference type="SUPFAM" id="SSF55424">
    <property type="entry name" value="FAD/NAD-linked reductases, dimerisation (C-terminal) domain"/>
    <property type="match status" value="1"/>
</dbReference>
<organism evidence="8 9">
    <name type="scientific">Halanaerobium polyolivorans</name>
    <dbReference type="NCBI Taxonomy" id="2886943"/>
    <lineage>
        <taxon>Bacteria</taxon>
        <taxon>Bacillati</taxon>
        <taxon>Bacillota</taxon>
        <taxon>Clostridia</taxon>
        <taxon>Halanaerobiales</taxon>
        <taxon>Halanaerobiaceae</taxon>
        <taxon>Halanaerobium</taxon>
    </lineage>
</organism>
<dbReference type="EMBL" id="JAJFAT010000008">
    <property type="protein sequence ID" value="MCC3144990.1"/>
    <property type="molecule type" value="Genomic_DNA"/>
</dbReference>
<dbReference type="InterPro" id="IPR023753">
    <property type="entry name" value="FAD/NAD-binding_dom"/>
</dbReference>
<evidence type="ECO:0000256" key="6">
    <source>
        <dbReference type="ARBA" id="ARBA00023284"/>
    </source>
</evidence>
<evidence type="ECO:0000256" key="4">
    <source>
        <dbReference type="ARBA" id="ARBA00022827"/>
    </source>
</evidence>
<proteinExistence type="inferred from homology"/>
<dbReference type="InterPro" id="IPR036873">
    <property type="entry name" value="Rhodanese-like_dom_sf"/>
</dbReference>
<protein>
    <submittedName>
        <fullName evidence="8">CoA-disulfide reductase</fullName>
        <ecNumber evidence="8">1.8.1.14</ecNumber>
    </submittedName>
</protein>
<reference evidence="8 9" key="1">
    <citation type="submission" date="2021-10" db="EMBL/GenBank/DDBJ databases">
        <authorList>
            <person name="Grouzdev D.S."/>
            <person name="Pantiukh K.S."/>
            <person name="Krutkina M.S."/>
        </authorList>
    </citation>
    <scope>NUCLEOTIDE SEQUENCE [LARGE SCALE GENOMIC DNA]</scope>
    <source>
        <strain evidence="8 9">Z-7514</strain>
    </source>
</reference>
<evidence type="ECO:0000256" key="5">
    <source>
        <dbReference type="ARBA" id="ARBA00023002"/>
    </source>
</evidence>
<comment type="cofactor">
    <cofactor evidence="1">
        <name>FAD</name>
        <dbReference type="ChEBI" id="CHEBI:57692"/>
    </cofactor>
</comment>
<dbReference type="Pfam" id="PF02852">
    <property type="entry name" value="Pyr_redox_dim"/>
    <property type="match status" value="1"/>
</dbReference>
<dbReference type="Proteomes" id="UP001199296">
    <property type="component" value="Unassembled WGS sequence"/>
</dbReference>
<gene>
    <name evidence="8" type="ORF">LJ207_06610</name>
</gene>
<evidence type="ECO:0000256" key="1">
    <source>
        <dbReference type="ARBA" id="ARBA00001974"/>
    </source>
</evidence>
<dbReference type="AlphaFoldDB" id="A0AAW4WZK0"/>
<evidence type="ECO:0000256" key="3">
    <source>
        <dbReference type="ARBA" id="ARBA00022630"/>
    </source>
</evidence>
<keyword evidence="9" id="KW-1185">Reference proteome</keyword>
<dbReference type="RefSeq" id="WP_229345381.1">
    <property type="nucleotide sequence ID" value="NZ_JAJFAT010000008.1"/>
</dbReference>